<dbReference type="InterPro" id="IPR053150">
    <property type="entry name" value="Teicoplanin_resist-assoc"/>
</dbReference>
<keyword evidence="1" id="KW-0472">Membrane</keyword>
<keyword evidence="4" id="KW-1185">Reference proteome</keyword>
<dbReference type="PANTHER" id="PTHR36834">
    <property type="entry name" value="MEMBRANE PROTEIN-RELATED"/>
    <property type="match status" value="1"/>
</dbReference>
<dbReference type="GeneID" id="93865557"/>
<evidence type="ECO:0000313" key="3">
    <source>
        <dbReference type="EMBL" id="ADL70116.1"/>
    </source>
</evidence>
<dbReference type="AlphaFoldDB" id="D9TMR7"/>
<feature type="domain" description="VanZ-like" evidence="2">
    <location>
        <begin position="40"/>
        <end position="167"/>
    </location>
</feature>
<proteinExistence type="predicted"/>
<dbReference type="KEGG" id="ttm:Tthe_2667"/>
<keyword evidence="1" id="KW-0812">Transmembrane</keyword>
<name>D9TMR7_THETC</name>
<feature type="transmembrane region" description="Helical" evidence="1">
    <location>
        <begin position="31"/>
        <end position="57"/>
    </location>
</feature>
<accession>D9TMR7</accession>
<dbReference type="OrthoDB" id="9805025at2"/>
<dbReference type="HOGENOM" id="CLU_077618_4_3_9"/>
<dbReference type="EMBL" id="CP002171">
    <property type="protein sequence ID" value="ADL70116.1"/>
    <property type="molecule type" value="Genomic_DNA"/>
</dbReference>
<dbReference type="eggNOG" id="COG4767">
    <property type="taxonomic scope" value="Bacteria"/>
</dbReference>
<dbReference type="PANTHER" id="PTHR36834:SF1">
    <property type="entry name" value="INTEGRAL MEMBRANE PROTEIN"/>
    <property type="match status" value="1"/>
</dbReference>
<dbReference type="Pfam" id="PF04892">
    <property type="entry name" value="VanZ"/>
    <property type="match status" value="1"/>
</dbReference>
<dbReference type="InterPro" id="IPR006976">
    <property type="entry name" value="VanZ-like"/>
</dbReference>
<feature type="transmembrane region" description="Helical" evidence="1">
    <location>
        <begin position="118"/>
        <end position="141"/>
    </location>
</feature>
<evidence type="ECO:0000256" key="1">
    <source>
        <dbReference type="SAM" id="Phobius"/>
    </source>
</evidence>
<evidence type="ECO:0000313" key="4">
    <source>
        <dbReference type="Proteomes" id="UP000001626"/>
    </source>
</evidence>
<dbReference type="STRING" id="580327.Tthe_2667"/>
<keyword evidence="1" id="KW-1133">Transmembrane helix</keyword>
<evidence type="ECO:0000259" key="2">
    <source>
        <dbReference type="Pfam" id="PF04892"/>
    </source>
</evidence>
<dbReference type="Proteomes" id="UP000001626">
    <property type="component" value="Chromosome"/>
</dbReference>
<feature type="transmembrane region" description="Helical" evidence="1">
    <location>
        <begin position="153"/>
        <end position="170"/>
    </location>
</feature>
<organism evidence="3 4">
    <name type="scientific">Thermoanaerobacterium thermosaccharolyticum (strain ATCC 7956 / DSM 571 / NCIMB 9385 / NCA 3814 / NCTC 13789 / WDCM 00135 / 2032)</name>
    <name type="common">Clostridium thermosaccharolyticum</name>
    <dbReference type="NCBI Taxonomy" id="580327"/>
    <lineage>
        <taxon>Bacteria</taxon>
        <taxon>Bacillati</taxon>
        <taxon>Bacillota</taxon>
        <taxon>Clostridia</taxon>
        <taxon>Thermoanaerobacterales</taxon>
        <taxon>Thermoanaerobacteraceae</taxon>
        <taxon>Thermoanaerobacterium</taxon>
    </lineage>
</organism>
<protein>
    <submittedName>
        <fullName evidence="3">VanZ family protein</fullName>
    </submittedName>
</protein>
<dbReference type="RefSeq" id="WP_013299072.1">
    <property type="nucleotide sequence ID" value="NC_014410.1"/>
</dbReference>
<feature type="transmembrane region" description="Helical" evidence="1">
    <location>
        <begin position="87"/>
        <end position="106"/>
    </location>
</feature>
<reference evidence="3 4" key="1">
    <citation type="submission" date="2010-08" db="EMBL/GenBank/DDBJ databases">
        <title>Complete sequence of Thermoanaerobacterium thermosaccharolyticum DSM 571.</title>
        <authorList>
            <consortium name="US DOE Joint Genome Institute"/>
            <person name="Lucas S."/>
            <person name="Copeland A."/>
            <person name="Lapidus A."/>
            <person name="Cheng J.-F."/>
            <person name="Bruce D."/>
            <person name="Goodwin L."/>
            <person name="Pitluck S."/>
            <person name="Teshima H."/>
            <person name="Detter J.C."/>
            <person name="Han C."/>
            <person name="Tapia R."/>
            <person name="Land M."/>
            <person name="Hauser L."/>
            <person name="Chang Y.-J."/>
            <person name="Jeffries C."/>
            <person name="Kyrpides N."/>
            <person name="Ivanova N."/>
            <person name="Mikhailova N."/>
            <person name="Hemme C.L."/>
            <person name="Woyke T."/>
        </authorList>
    </citation>
    <scope>NUCLEOTIDE SEQUENCE [LARGE SCALE GENOMIC DNA]</scope>
    <source>
        <strain evidence="4">ATCC 7956 / DSM 571 / NCIMB 9385 / NCA 3814 / NCTC 13789 / WDCM 00135 / 2032</strain>
    </source>
</reference>
<gene>
    <name evidence="3" type="ordered locus">Tthe_2667</name>
</gene>
<feature type="transmembrane region" description="Helical" evidence="1">
    <location>
        <begin position="6"/>
        <end position="22"/>
    </location>
</feature>
<sequence length="188" mass="21526">MGINFPIGLKAILFIFFIPLIIKQFKSTKNIVIVTFMAGFIIYAIELISIVFFPITFYPPMPNYTPNVNIVPMKDIIILMRLQPINIVIKNVVGNIILFIPLGFFVPIIYRKMNKFNYTLLLGLCVSVFIEIAQFIIDYLTKYPNHTCDVNDVILNIIGLILGFIIQRGIRKASFMANYINNVANKIE</sequence>